<dbReference type="AlphaFoldDB" id="X1CMU8"/>
<reference evidence="1" key="1">
    <citation type="journal article" date="2014" name="Front. Microbiol.">
        <title>High frequency of phylogenetically diverse reductive dehalogenase-homologous genes in deep subseafloor sedimentary metagenomes.</title>
        <authorList>
            <person name="Kawai M."/>
            <person name="Futagami T."/>
            <person name="Toyoda A."/>
            <person name="Takaki Y."/>
            <person name="Nishi S."/>
            <person name="Hori S."/>
            <person name="Arai W."/>
            <person name="Tsubouchi T."/>
            <person name="Morono Y."/>
            <person name="Uchiyama I."/>
            <person name="Ito T."/>
            <person name="Fujiyama A."/>
            <person name="Inagaki F."/>
            <person name="Takami H."/>
        </authorList>
    </citation>
    <scope>NUCLEOTIDE SEQUENCE</scope>
    <source>
        <strain evidence="1">Expedition CK06-06</strain>
    </source>
</reference>
<gene>
    <name evidence="1" type="ORF">S01H4_57769</name>
</gene>
<evidence type="ECO:0000313" key="1">
    <source>
        <dbReference type="EMBL" id="GAH09776.1"/>
    </source>
</evidence>
<protein>
    <submittedName>
        <fullName evidence="1">Uncharacterized protein</fullName>
    </submittedName>
</protein>
<dbReference type="EMBL" id="BART01033662">
    <property type="protein sequence ID" value="GAH09776.1"/>
    <property type="molecule type" value="Genomic_DNA"/>
</dbReference>
<proteinExistence type="predicted"/>
<accession>X1CMU8</accession>
<sequence length="59" mass="6941">MSITYFDGKVVKPEDIRTFIERAKFLYPHAELNKAWLFRKLESTHAIIVGTPDFLDNRT</sequence>
<name>X1CMU8_9ZZZZ</name>
<organism evidence="1">
    <name type="scientific">marine sediment metagenome</name>
    <dbReference type="NCBI Taxonomy" id="412755"/>
    <lineage>
        <taxon>unclassified sequences</taxon>
        <taxon>metagenomes</taxon>
        <taxon>ecological metagenomes</taxon>
    </lineage>
</organism>
<comment type="caution">
    <text evidence="1">The sequence shown here is derived from an EMBL/GenBank/DDBJ whole genome shotgun (WGS) entry which is preliminary data.</text>
</comment>
<feature type="non-terminal residue" evidence="1">
    <location>
        <position position="59"/>
    </location>
</feature>